<feature type="transmembrane region" description="Helical" evidence="2">
    <location>
        <begin position="6"/>
        <end position="29"/>
    </location>
</feature>
<dbReference type="EMBL" id="VBAP01000079">
    <property type="protein sequence ID" value="TMI72836.1"/>
    <property type="molecule type" value="Genomic_DNA"/>
</dbReference>
<accession>A0A537IQC6</accession>
<protein>
    <submittedName>
        <fullName evidence="3">Uncharacterized protein</fullName>
    </submittedName>
</protein>
<reference evidence="3 4" key="1">
    <citation type="journal article" date="2019" name="Nat. Microbiol.">
        <title>Mediterranean grassland soil C-N compound turnover is dependent on rainfall and depth, and is mediated by genomically divergent microorganisms.</title>
        <authorList>
            <person name="Diamond S."/>
            <person name="Andeer P.F."/>
            <person name="Li Z."/>
            <person name="Crits-Christoph A."/>
            <person name="Burstein D."/>
            <person name="Anantharaman K."/>
            <person name="Lane K.R."/>
            <person name="Thomas B.C."/>
            <person name="Pan C."/>
            <person name="Northen T.R."/>
            <person name="Banfield J.F."/>
        </authorList>
    </citation>
    <scope>NUCLEOTIDE SEQUENCE [LARGE SCALE GENOMIC DNA]</scope>
    <source>
        <strain evidence="3">NP_8</strain>
    </source>
</reference>
<organism evidence="3 4">
    <name type="scientific">Candidatus Segetimicrobium genomatis</name>
    <dbReference type="NCBI Taxonomy" id="2569760"/>
    <lineage>
        <taxon>Bacteria</taxon>
        <taxon>Bacillati</taxon>
        <taxon>Candidatus Sysuimicrobiota</taxon>
        <taxon>Candidatus Sysuimicrobiia</taxon>
        <taxon>Candidatus Sysuimicrobiales</taxon>
        <taxon>Candidatus Segetimicrobiaceae</taxon>
        <taxon>Candidatus Segetimicrobium</taxon>
    </lineage>
</organism>
<evidence type="ECO:0000256" key="1">
    <source>
        <dbReference type="SAM" id="MobiDB-lite"/>
    </source>
</evidence>
<name>A0A537IQC6_9BACT</name>
<sequence length="220" mass="23734">MLKSRLLRWVAVSVVIAIGVTIAAVAGSVGPSVWPDKDRPHFATPPPLEQLPTPLSETSPAAAQDRAKGIYEGPLGEFSVTPRKAAAFPPCPLPPRRAQNYKASELYSPFFGETLEVNECADGKIMGFSFYADAAFGRRYFVGPAKVPFEAPFDRLVLLTVIGHSALAQLPIPAYPGSLRLAVIERFPSGHESGILVWIDNTHMTLKEAAALAAQIMVRP</sequence>
<proteinExistence type="predicted"/>
<comment type="caution">
    <text evidence="3">The sequence shown here is derived from an EMBL/GenBank/DDBJ whole genome shotgun (WGS) entry which is preliminary data.</text>
</comment>
<gene>
    <name evidence="3" type="ORF">E6H05_10675</name>
</gene>
<evidence type="ECO:0000313" key="4">
    <source>
        <dbReference type="Proteomes" id="UP000318834"/>
    </source>
</evidence>
<keyword evidence="2" id="KW-1133">Transmembrane helix</keyword>
<keyword evidence="2" id="KW-0472">Membrane</keyword>
<evidence type="ECO:0000256" key="2">
    <source>
        <dbReference type="SAM" id="Phobius"/>
    </source>
</evidence>
<dbReference type="AlphaFoldDB" id="A0A537IQC6"/>
<dbReference type="Proteomes" id="UP000318834">
    <property type="component" value="Unassembled WGS sequence"/>
</dbReference>
<keyword evidence="2" id="KW-0812">Transmembrane</keyword>
<feature type="region of interest" description="Disordered" evidence="1">
    <location>
        <begin position="36"/>
        <end position="57"/>
    </location>
</feature>
<evidence type="ECO:0000313" key="3">
    <source>
        <dbReference type="EMBL" id="TMI72836.1"/>
    </source>
</evidence>